<keyword evidence="3" id="KW-1185">Reference proteome</keyword>
<evidence type="ECO:0000256" key="1">
    <source>
        <dbReference type="SAM" id="Phobius"/>
    </source>
</evidence>
<dbReference type="AlphaFoldDB" id="A0A2P8DVT5"/>
<sequence>MSRAAVAALVDVLLVVAFVLLGRRTHEGVGDLAGIATTAWPFLTGLASGWLAARAWRRPRSVLPTGVTVWAATVLVGMLLRAVSGQGTAPSFVVVATVVLGVFLIGWRLLSMPRTGRTDAERR</sequence>
<dbReference type="InterPro" id="IPR021414">
    <property type="entry name" value="DUF3054"/>
</dbReference>
<name>A0A2P8DVT5_9ACTN</name>
<gene>
    <name evidence="2" type="ORF">CLV30_11478</name>
</gene>
<dbReference type="RefSeq" id="WP_106538584.1">
    <property type="nucleotide sequence ID" value="NZ_ML142899.1"/>
</dbReference>
<comment type="caution">
    <text evidence="2">The sequence shown here is derived from an EMBL/GenBank/DDBJ whole genome shotgun (WGS) entry which is preliminary data.</text>
</comment>
<feature type="transmembrane region" description="Helical" evidence="1">
    <location>
        <begin position="62"/>
        <end position="83"/>
    </location>
</feature>
<dbReference type="Pfam" id="PF11255">
    <property type="entry name" value="DUF3054"/>
    <property type="match status" value="1"/>
</dbReference>
<feature type="transmembrane region" description="Helical" evidence="1">
    <location>
        <begin position="32"/>
        <end position="53"/>
    </location>
</feature>
<evidence type="ECO:0008006" key="4">
    <source>
        <dbReference type="Google" id="ProtNLM"/>
    </source>
</evidence>
<keyword evidence="1" id="KW-1133">Transmembrane helix</keyword>
<dbReference type="EMBL" id="PYGE01000014">
    <property type="protein sequence ID" value="PSL01348.1"/>
    <property type="molecule type" value="Genomic_DNA"/>
</dbReference>
<feature type="transmembrane region" description="Helical" evidence="1">
    <location>
        <begin position="89"/>
        <end position="110"/>
    </location>
</feature>
<dbReference type="OrthoDB" id="3698172at2"/>
<reference evidence="2 3" key="1">
    <citation type="submission" date="2018-03" db="EMBL/GenBank/DDBJ databases">
        <title>Genomic Encyclopedia of Archaeal and Bacterial Type Strains, Phase II (KMG-II): from individual species to whole genera.</title>
        <authorList>
            <person name="Goeker M."/>
        </authorList>
    </citation>
    <scope>NUCLEOTIDE SEQUENCE [LARGE SCALE GENOMIC DNA]</scope>
    <source>
        <strain evidence="2 3">DSM 45211</strain>
    </source>
</reference>
<keyword evidence="1" id="KW-0472">Membrane</keyword>
<protein>
    <recommendedName>
        <fullName evidence="4">DUF3054 family protein</fullName>
    </recommendedName>
</protein>
<evidence type="ECO:0000313" key="3">
    <source>
        <dbReference type="Proteomes" id="UP000243528"/>
    </source>
</evidence>
<organism evidence="2 3">
    <name type="scientific">Haloactinopolyspora alba</name>
    <dbReference type="NCBI Taxonomy" id="648780"/>
    <lineage>
        <taxon>Bacteria</taxon>
        <taxon>Bacillati</taxon>
        <taxon>Actinomycetota</taxon>
        <taxon>Actinomycetes</taxon>
        <taxon>Jiangellales</taxon>
        <taxon>Jiangellaceae</taxon>
        <taxon>Haloactinopolyspora</taxon>
    </lineage>
</organism>
<keyword evidence="1" id="KW-0812">Transmembrane</keyword>
<dbReference type="Proteomes" id="UP000243528">
    <property type="component" value="Unassembled WGS sequence"/>
</dbReference>
<accession>A0A2P8DVT5</accession>
<proteinExistence type="predicted"/>
<evidence type="ECO:0000313" key="2">
    <source>
        <dbReference type="EMBL" id="PSL01348.1"/>
    </source>
</evidence>